<dbReference type="PROSITE" id="PS51277">
    <property type="entry name" value="BURP"/>
    <property type="match status" value="1"/>
</dbReference>
<gene>
    <name evidence="3" type="ORF">HRI_002903900</name>
</gene>
<feature type="domain" description="BURP" evidence="2">
    <location>
        <begin position="321"/>
        <end position="531"/>
    </location>
</feature>
<proteinExistence type="predicted"/>
<keyword evidence="4" id="KW-1185">Reference proteome</keyword>
<sequence>MALHFLVGLSLLNVAFAGSHGALSSEEVHWKSVFPNTPMPKALKNLLPPPPTGTSKKSKGVNAPVNPFIIYESVGKNKKSKGVDAPVNPFIIYENAGRNKESKGVNVNPFIIYENAGRNKRFKGEDAPVVNPFIIYENGGRNKESKGDDAPVVNPFIIYENGDRNKGFKGEDAPVVNPFIIYENSGRNKGFKGEDAPVVNPFIIYENSGRNKGFKGEDAPVVNPFIIYENGGRNKGSKGEDAPVVNPFIIYENGGRNKGFKGEDAPVVNPFIVYENGGRNKESKGEDAPVNPFIIYGKHSKGKKSSVGRKHGNAAMNETIYFFQEDLRPGKMVNLPLLAKTGDFTPFLPHRLAQSIPFSSDKFPEILKHFSFGSNSMQADAMKQTIKGCERQAMRGEQMFCATSFDSFVDSSVSKLGKSIQLLANELGKETNNPMFSIGRGIQNMGEEELVCHKMRYPYAVFLCHSIEGTVVYKVPLVGIRGTKANALAVCHKDTSAWSPNHPAFLILNVKPGTVPICHFVVRDTLVWVTK</sequence>
<dbReference type="Proteomes" id="UP001165190">
    <property type="component" value="Unassembled WGS sequence"/>
</dbReference>
<dbReference type="PANTHER" id="PTHR31236:SF58">
    <property type="entry name" value="POLYGALACTURONASE NON-CATALYTIC SUBUNIT AROGP2-LIKE"/>
    <property type="match status" value="1"/>
</dbReference>
<dbReference type="Pfam" id="PF03181">
    <property type="entry name" value="BURP"/>
    <property type="match status" value="1"/>
</dbReference>
<protein>
    <recommendedName>
        <fullName evidence="2">BURP domain-containing protein</fullName>
    </recommendedName>
</protein>
<evidence type="ECO:0000256" key="1">
    <source>
        <dbReference type="SAM" id="SignalP"/>
    </source>
</evidence>
<keyword evidence="1" id="KW-0732">Signal</keyword>
<name>A0A9W7M9H0_HIBTR</name>
<dbReference type="InterPro" id="IPR044816">
    <property type="entry name" value="BURP"/>
</dbReference>
<organism evidence="3 4">
    <name type="scientific">Hibiscus trionum</name>
    <name type="common">Flower of an hour</name>
    <dbReference type="NCBI Taxonomy" id="183268"/>
    <lineage>
        <taxon>Eukaryota</taxon>
        <taxon>Viridiplantae</taxon>
        <taxon>Streptophyta</taxon>
        <taxon>Embryophyta</taxon>
        <taxon>Tracheophyta</taxon>
        <taxon>Spermatophyta</taxon>
        <taxon>Magnoliopsida</taxon>
        <taxon>eudicotyledons</taxon>
        <taxon>Gunneridae</taxon>
        <taxon>Pentapetalae</taxon>
        <taxon>rosids</taxon>
        <taxon>malvids</taxon>
        <taxon>Malvales</taxon>
        <taxon>Malvaceae</taxon>
        <taxon>Malvoideae</taxon>
        <taxon>Hibiscus</taxon>
    </lineage>
</organism>
<dbReference type="AlphaFoldDB" id="A0A9W7M9H0"/>
<dbReference type="PANTHER" id="PTHR31236">
    <property type="entry name" value="BURP DOMAIN PROTEIN USPL1-LIKE"/>
    <property type="match status" value="1"/>
</dbReference>
<accession>A0A9W7M9H0</accession>
<evidence type="ECO:0000313" key="3">
    <source>
        <dbReference type="EMBL" id="GMI92346.1"/>
    </source>
</evidence>
<comment type="caution">
    <text evidence="3">The sequence shown here is derived from an EMBL/GenBank/DDBJ whole genome shotgun (WGS) entry which is preliminary data.</text>
</comment>
<reference evidence="3" key="1">
    <citation type="submission" date="2023-05" db="EMBL/GenBank/DDBJ databases">
        <title>Genome and transcriptome analyses reveal genes involved in the formation of fine ridges on petal epidermal cells in Hibiscus trionum.</title>
        <authorList>
            <person name="Koshimizu S."/>
            <person name="Masuda S."/>
            <person name="Ishii T."/>
            <person name="Shirasu K."/>
            <person name="Hoshino A."/>
            <person name="Arita M."/>
        </authorList>
    </citation>
    <scope>NUCLEOTIDE SEQUENCE</scope>
    <source>
        <strain evidence="3">Hamamatsu line</strain>
    </source>
</reference>
<dbReference type="InterPro" id="IPR004873">
    <property type="entry name" value="BURP_dom"/>
</dbReference>
<dbReference type="EMBL" id="BSYR01000024">
    <property type="protein sequence ID" value="GMI92346.1"/>
    <property type="molecule type" value="Genomic_DNA"/>
</dbReference>
<feature type="signal peptide" evidence="1">
    <location>
        <begin position="1"/>
        <end position="17"/>
    </location>
</feature>
<dbReference type="SMART" id="SM01045">
    <property type="entry name" value="BURP"/>
    <property type="match status" value="1"/>
</dbReference>
<feature type="chain" id="PRO_5040775525" description="BURP domain-containing protein" evidence="1">
    <location>
        <begin position="18"/>
        <end position="531"/>
    </location>
</feature>
<evidence type="ECO:0000259" key="2">
    <source>
        <dbReference type="PROSITE" id="PS51277"/>
    </source>
</evidence>
<dbReference type="OrthoDB" id="654134at2759"/>
<evidence type="ECO:0000313" key="4">
    <source>
        <dbReference type="Proteomes" id="UP001165190"/>
    </source>
</evidence>